<dbReference type="SUPFAM" id="SSF52833">
    <property type="entry name" value="Thioredoxin-like"/>
    <property type="match status" value="1"/>
</dbReference>
<gene>
    <name evidence="2" type="ORF">OEZ85_009202</name>
</gene>
<name>A0ABY8TN54_TETOB</name>
<reference evidence="2 3" key="1">
    <citation type="submission" date="2023-05" db="EMBL/GenBank/DDBJ databases">
        <title>A 100% complete, gapless, phased diploid assembly of the Scenedesmus obliquus UTEX 3031 genome.</title>
        <authorList>
            <person name="Biondi T.C."/>
            <person name="Hanschen E.R."/>
            <person name="Kwon T."/>
            <person name="Eng W."/>
            <person name="Kruse C.P.S."/>
            <person name="Koehler S.I."/>
            <person name="Kunde Y."/>
            <person name="Gleasner C.D."/>
            <person name="You Mak K.T."/>
            <person name="Polle J."/>
            <person name="Hovde B.T."/>
            <person name="Starkenburg S.R."/>
        </authorList>
    </citation>
    <scope>NUCLEOTIDE SEQUENCE [LARGE SCALE GENOMIC DNA]</scope>
    <source>
        <strain evidence="2 3">DOE0152z</strain>
    </source>
</reference>
<organism evidence="2 3">
    <name type="scientific">Tetradesmus obliquus</name>
    <name type="common">Green alga</name>
    <name type="synonym">Acutodesmus obliquus</name>
    <dbReference type="NCBI Taxonomy" id="3088"/>
    <lineage>
        <taxon>Eukaryota</taxon>
        <taxon>Viridiplantae</taxon>
        <taxon>Chlorophyta</taxon>
        <taxon>core chlorophytes</taxon>
        <taxon>Chlorophyceae</taxon>
        <taxon>CS clade</taxon>
        <taxon>Sphaeropleales</taxon>
        <taxon>Scenedesmaceae</taxon>
        <taxon>Tetradesmus</taxon>
    </lineage>
</organism>
<evidence type="ECO:0008006" key="4">
    <source>
        <dbReference type="Google" id="ProtNLM"/>
    </source>
</evidence>
<dbReference type="InterPro" id="IPR036249">
    <property type="entry name" value="Thioredoxin-like_sf"/>
</dbReference>
<sequence length="261" mass="29592">MSRFLDPYYFVNSLLLLVYGGLRAYFVYFTPEGSEHSRFHSLQDLAAWEKQLMMLAMAFIAYKGLRMRSWDDYAQQMFFIGKLAVALSAIMVDMRLGVLYALAAVACWVAFPQPIIQMSTGRGESSISILTPLSMKDFVLRGEDDWVVFFYTENHVNSIATAPAFVEVAQKYASESLSFGVMDACLFQSFSRELKLRPNSWSNQLPAVVRYVRGKEHSRLPMPAAGDELGLRMNYFTQKDIVQKLALNEAPAPSKGTKKQR</sequence>
<protein>
    <recommendedName>
        <fullName evidence="4">Thioredoxin-like fold domain-containing protein</fullName>
    </recommendedName>
</protein>
<accession>A0ABY8TN54</accession>
<keyword evidence="1" id="KW-1133">Transmembrane helix</keyword>
<keyword evidence="3" id="KW-1185">Reference proteome</keyword>
<dbReference type="Gene3D" id="3.40.30.10">
    <property type="entry name" value="Glutaredoxin"/>
    <property type="match status" value="1"/>
</dbReference>
<keyword evidence="1" id="KW-0812">Transmembrane</keyword>
<dbReference type="Proteomes" id="UP001244341">
    <property type="component" value="Chromosome 1b"/>
</dbReference>
<feature type="transmembrane region" description="Helical" evidence="1">
    <location>
        <begin position="83"/>
        <end position="111"/>
    </location>
</feature>
<proteinExistence type="predicted"/>
<evidence type="ECO:0000313" key="2">
    <source>
        <dbReference type="EMBL" id="WIA09827.1"/>
    </source>
</evidence>
<evidence type="ECO:0000256" key="1">
    <source>
        <dbReference type="SAM" id="Phobius"/>
    </source>
</evidence>
<feature type="transmembrane region" description="Helical" evidence="1">
    <location>
        <begin position="7"/>
        <end position="25"/>
    </location>
</feature>
<dbReference type="EMBL" id="CP126208">
    <property type="protein sequence ID" value="WIA09827.1"/>
    <property type="molecule type" value="Genomic_DNA"/>
</dbReference>
<keyword evidence="1" id="KW-0472">Membrane</keyword>
<evidence type="ECO:0000313" key="3">
    <source>
        <dbReference type="Proteomes" id="UP001244341"/>
    </source>
</evidence>